<accession>A0A7E4ZZ78</accession>
<name>A0A7E4ZZ78_PANRE</name>
<dbReference type="Proteomes" id="UP000492821">
    <property type="component" value="Unassembled WGS sequence"/>
</dbReference>
<keyword evidence="1" id="KW-0812">Transmembrane</keyword>
<keyword evidence="2" id="KW-1185">Reference proteome</keyword>
<dbReference type="WBParaSite" id="Pan_g4305.t1">
    <property type="protein sequence ID" value="Pan_g4305.t1"/>
    <property type="gene ID" value="Pan_g4305"/>
</dbReference>
<sequence>MDHQTADSISPFRTLRFPPETSVEVRWLRSNGNNLIAASVTPITPAPAATQLELLDGKVHNSANIVDGETGTPHRIDPGALSNSTAAAMWPYQSYKPISWDKYYAHNLQDKHVSITSGLAAGITIGVFFAVFLLTFGCRLYSQRSEGRPRNSSRRRLSVSDLLGWPVTPCQPPPPYEIAIRMPSATPTPTTSPVPPFPGTAAPAYEATCTDTAPAYTPRAVTGSTSTISMASSNASSTTSTTTILTPFQGRTWSSEVITI</sequence>
<proteinExistence type="predicted"/>
<keyword evidence="1" id="KW-0472">Membrane</keyword>
<evidence type="ECO:0000313" key="3">
    <source>
        <dbReference type="WBParaSite" id="Pan_g4305.t1"/>
    </source>
</evidence>
<feature type="transmembrane region" description="Helical" evidence="1">
    <location>
        <begin position="119"/>
        <end position="141"/>
    </location>
</feature>
<keyword evidence="1" id="KW-1133">Transmembrane helix</keyword>
<reference evidence="2" key="1">
    <citation type="journal article" date="2013" name="Genetics">
        <title>The draft genome and transcriptome of Panagrellus redivivus are shaped by the harsh demands of a free-living lifestyle.</title>
        <authorList>
            <person name="Srinivasan J."/>
            <person name="Dillman A.R."/>
            <person name="Macchietto M.G."/>
            <person name="Heikkinen L."/>
            <person name="Lakso M."/>
            <person name="Fracchia K.M."/>
            <person name="Antoshechkin I."/>
            <person name="Mortazavi A."/>
            <person name="Wong G."/>
            <person name="Sternberg P.W."/>
        </authorList>
    </citation>
    <scope>NUCLEOTIDE SEQUENCE [LARGE SCALE GENOMIC DNA]</scope>
    <source>
        <strain evidence="2">MT8872</strain>
    </source>
</reference>
<dbReference type="AlphaFoldDB" id="A0A7E4ZZ78"/>
<evidence type="ECO:0000313" key="2">
    <source>
        <dbReference type="Proteomes" id="UP000492821"/>
    </source>
</evidence>
<evidence type="ECO:0000256" key="1">
    <source>
        <dbReference type="SAM" id="Phobius"/>
    </source>
</evidence>
<reference evidence="3" key="2">
    <citation type="submission" date="2020-10" db="UniProtKB">
        <authorList>
            <consortium name="WormBaseParasite"/>
        </authorList>
    </citation>
    <scope>IDENTIFICATION</scope>
</reference>
<protein>
    <submittedName>
        <fullName evidence="3">Ig-like domain-containing protein</fullName>
    </submittedName>
</protein>
<organism evidence="2 3">
    <name type="scientific">Panagrellus redivivus</name>
    <name type="common">Microworm</name>
    <dbReference type="NCBI Taxonomy" id="6233"/>
    <lineage>
        <taxon>Eukaryota</taxon>
        <taxon>Metazoa</taxon>
        <taxon>Ecdysozoa</taxon>
        <taxon>Nematoda</taxon>
        <taxon>Chromadorea</taxon>
        <taxon>Rhabditida</taxon>
        <taxon>Tylenchina</taxon>
        <taxon>Panagrolaimomorpha</taxon>
        <taxon>Panagrolaimoidea</taxon>
        <taxon>Panagrolaimidae</taxon>
        <taxon>Panagrellus</taxon>
    </lineage>
</organism>